<dbReference type="InterPro" id="IPR024072">
    <property type="entry name" value="DHFR-like_dom_sf"/>
</dbReference>
<reference evidence="2 3" key="1">
    <citation type="submission" date="2021-02" db="EMBL/GenBank/DDBJ databases">
        <title>De Novo genome assembly of isolated myxobacteria.</title>
        <authorList>
            <person name="Stevens D.C."/>
        </authorList>
    </citation>
    <scope>NUCLEOTIDE SEQUENCE [LARGE SCALE GENOMIC DNA]</scope>
    <source>
        <strain evidence="3">SCPEA02</strain>
    </source>
</reference>
<sequence>MRKLVLKMHMSLDGFVGGPKGEVEWVFHARDDKATAWVVDGLWNAGAHLMGRRTYGDMAAHWPKSTAPYAAPMNQIPKVVFSKTLKQATWTDSRIASGDLVEEVTRLKQEPGKDLLAHGGAGFAQSLVKHGLVDEYQLLIHPVALGSGLRLFPEREQPLKLRLVSATRFDSGAVAHVYRPE</sequence>
<dbReference type="Pfam" id="PF01872">
    <property type="entry name" value="RibD_C"/>
    <property type="match status" value="1"/>
</dbReference>
<dbReference type="SUPFAM" id="SSF53597">
    <property type="entry name" value="Dihydrofolate reductase-like"/>
    <property type="match status" value="1"/>
</dbReference>
<organism evidence="2 3">
    <name type="scientific">Pyxidicoccus parkwayensis</name>
    <dbReference type="NCBI Taxonomy" id="2813578"/>
    <lineage>
        <taxon>Bacteria</taxon>
        <taxon>Pseudomonadati</taxon>
        <taxon>Myxococcota</taxon>
        <taxon>Myxococcia</taxon>
        <taxon>Myxococcales</taxon>
        <taxon>Cystobacterineae</taxon>
        <taxon>Myxococcaceae</taxon>
        <taxon>Pyxidicoccus</taxon>
    </lineage>
</organism>
<dbReference type="PANTHER" id="PTHR38011">
    <property type="entry name" value="DIHYDROFOLATE REDUCTASE FAMILY PROTEIN (AFU_ORTHOLOGUE AFUA_8G06820)"/>
    <property type="match status" value="1"/>
</dbReference>
<dbReference type="Gene3D" id="3.40.430.10">
    <property type="entry name" value="Dihydrofolate Reductase, subunit A"/>
    <property type="match status" value="1"/>
</dbReference>
<gene>
    <name evidence="2" type="ORF">JY651_42935</name>
</gene>
<dbReference type="InterPro" id="IPR002734">
    <property type="entry name" value="RibDG_C"/>
</dbReference>
<dbReference type="EMBL" id="CP071090">
    <property type="protein sequence ID" value="QSQ21837.1"/>
    <property type="molecule type" value="Genomic_DNA"/>
</dbReference>
<name>A0ABX7NSI1_9BACT</name>
<accession>A0ABX7NSI1</accession>
<dbReference type="RefSeq" id="WP_206723414.1">
    <property type="nucleotide sequence ID" value="NZ_CP071090.1"/>
</dbReference>
<feature type="domain" description="Bacterial bifunctional deaminase-reductase C-terminal" evidence="1">
    <location>
        <begin position="2"/>
        <end position="174"/>
    </location>
</feature>
<protein>
    <submittedName>
        <fullName evidence="2">Dihydrofolate reductase family protein</fullName>
    </submittedName>
</protein>
<dbReference type="InterPro" id="IPR050765">
    <property type="entry name" value="Riboflavin_Biosynth_HTPR"/>
</dbReference>
<dbReference type="Proteomes" id="UP000662747">
    <property type="component" value="Chromosome"/>
</dbReference>
<dbReference type="PANTHER" id="PTHR38011:SF11">
    <property type="entry name" value="2,5-DIAMINO-6-RIBOSYLAMINO-4(3H)-PYRIMIDINONE 5'-PHOSPHATE REDUCTASE"/>
    <property type="match status" value="1"/>
</dbReference>
<proteinExistence type="predicted"/>
<evidence type="ECO:0000313" key="2">
    <source>
        <dbReference type="EMBL" id="QSQ21837.1"/>
    </source>
</evidence>
<evidence type="ECO:0000313" key="3">
    <source>
        <dbReference type="Proteomes" id="UP000662747"/>
    </source>
</evidence>
<keyword evidence="3" id="KW-1185">Reference proteome</keyword>
<evidence type="ECO:0000259" key="1">
    <source>
        <dbReference type="Pfam" id="PF01872"/>
    </source>
</evidence>